<keyword evidence="3" id="KW-1185">Reference proteome</keyword>
<sequence length="58" mass="6580">LASFRCFFYVGTFFLCSWAMSFNVLGVSVFIETFIPLLILVVCLVLFMRGGKKLGMVF</sequence>
<name>A0A1E5VMC7_9POAL</name>
<accession>A0A1E5VMC7</accession>
<dbReference type="AlphaFoldDB" id="A0A1E5VMC7"/>
<keyword evidence="1" id="KW-0812">Transmembrane</keyword>
<feature type="non-terminal residue" evidence="2">
    <location>
        <position position="1"/>
    </location>
</feature>
<feature type="transmembrane region" description="Helical" evidence="1">
    <location>
        <begin position="7"/>
        <end position="24"/>
    </location>
</feature>
<keyword evidence="1" id="KW-1133">Transmembrane helix</keyword>
<protein>
    <submittedName>
        <fullName evidence="2">Uncharacterized protein</fullName>
    </submittedName>
</protein>
<gene>
    <name evidence="2" type="ORF">BAE44_0012718</name>
</gene>
<comment type="caution">
    <text evidence="2">The sequence shown here is derived from an EMBL/GenBank/DDBJ whole genome shotgun (WGS) entry which is preliminary data.</text>
</comment>
<evidence type="ECO:0000256" key="1">
    <source>
        <dbReference type="SAM" id="Phobius"/>
    </source>
</evidence>
<evidence type="ECO:0000313" key="3">
    <source>
        <dbReference type="Proteomes" id="UP000095767"/>
    </source>
</evidence>
<dbReference type="EMBL" id="LWDX02035053">
    <property type="protein sequence ID" value="OEL26266.1"/>
    <property type="molecule type" value="Genomic_DNA"/>
</dbReference>
<organism evidence="2 3">
    <name type="scientific">Dichanthelium oligosanthes</name>
    <dbReference type="NCBI Taxonomy" id="888268"/>
    <lineage>
        <taxon>Eukaryota</taxon>
        <taxon>Viridiplantae</taxon>
        <taxon>Streptophyta</taxon>
        <taxon>Embryophyta</taxon>
        <taxon>Tracheophyta</taxon>
        <taxon>Spermatophyta</taxon>
        <taxon>Magnoliopsida</taxon>
        <taxon>Liliopsida</taxon>
        <taxon>Poales</taxon>
        <taxon>Poaceae</taxon>
        <taxon>PACMAD clade</taxon>
        <taxon>Panicoideae</taxon>
        <taxon>Panicodae</taxon>
        <taxon>Paniceae</taxon>
        <taxon>Dichantheliinae</taxon>
        <taxon>Dichanthelium</taxon>
    </lineage>
</organism>
<evidence type="ECO:0000313" key="2">
    <source>
        <dbReference type="EMBL" id="OEL26266.1"/>
    </source>
</evidence>
<proteinExistence type="predicted"/>
<keyword evidence="1" id="KW-0472">Membrane</keyword>
<feature type="transmembrane region" description="Helical" evidence="1">
    <location>
        <begin position="30"/>
        <end position="48"/>
    </location>
</feature>
<dbReference type="Proteomes" id="UP000095767">
    <property type="component" value="Unassembled WGS sequence"/>
</dbReference>
<reference evidence="2 3" key="1">
    <citation type="submission" date="2016-09" db="EMBL/GenBank/DDBJ databases">
        <title>The draft genome of Dichanthelium oligosanthes: A C3 panicoid grass species.</title>
        <authorList>
            <person name="Studer A.J."/>
            <person name="Schnable J.C."/>
            <person name="Brutnell T.P."/>
        </authorList>
    </citation>
    <scope>NUCLEOTIDE SEQUENCE [LARGE SCALE GENOMIC DNA]</scope>
    <source>
        <strain evidence="3">cv. Kellogg 1175</strain>
        <tissue evidence="2">Leaf</tissue>
    </source>
</reference>